<dbReference type="GO" id="GO:0004674">
    <property type="term" value="F:protein serine/threonine kinase activity"/>
    <property type="evidence" value="ECO:0007669"/>
    <property type="project" value="TreeGrafter"/>
</dbReference>
<dbReference type="SUPFAM" id="SSF56112">
    <property type="entry name" value="Protein kinase-like (PK-like)"/>
    <property type="match status" value="2"/>
</dbReference>
<dbReference type="OrthoDB" id="302535at2759"/>
<keyword evidence="2" id="KW-0418">Kinase</keyword>
<organism evidence="2 3">
    <name type="scientific">Gigaspora rosea</name>
    <dbReference type="NCBI Taxonomy" id="44941"/>
    <lineage>
        <taxon>Eukaryota</taxon>
        <taxon>Fungi</taxon>
        <taxon>Fungi incertae sedis</taxon>
        <taxon>Mucoromycota</taxon>
        <taxon>Glomeromycotina</taxon>
        <taxon>Glomeromycetes</taxon>
        <taxon>Diversisporales</taxon>
        <taxon>Gigasporaceae</taxon>
        <taxon>Gigaspora</taxon>
    </lineage>
</organism>
<gene>
    <name evidence="2" type="ORF">C2G38_2136374</name>
</gene>
<dbReference type="Gene3D" id="1.10.510.10">
    <property type="entry name" value="Transferase(Phosphotransferase) domain 1"/>
    <property type="match status" value="2"/>
</dbReference>
<feature type="domain" description="Protein kinase" evidence="1">
    <location>
        <begin position="35"/>
        <end position="304"/>
    </location>
</feature>
<dbReference type="InterPro" id="IPR011009">
    <property type="entry name" value="Kinase-like_dom_sf"/>
</dbReference>
<dbReference type="InterPro" id="IPR000719">
    <property type="entry name" value="Prot_kinase_dom"/>
</dbReference>
<keyword evidence="2" id="KW-0808">Transferase</keyword>
<dbReference type="InterPro" id="IPR001245">
    <property type="entry name" value="Ser-Thr/Tyr_kinase_cat_dom"/>
</dbReference>
<reference evidence="2 3" key="1">
    <citation type="submission" date="2018-06" db="EMBL/GenBank/DDBJ databases">
        <title>Comparative genomics reveals the genomic features of Rhizophagus irregularis, R. cerebriforme, R. diaphanum and Gigaspora rosea, and their symbiotic lifestyle signature.</title>
        <authorList>
            <person name="Morin E."/>
            <person name="San Clemente H."/>
            <person name="Chen E.C.H."/>
            <person name="De La Providencia I."/>
            <person name="Hainaut M."/>
            <person name="Kuo A."/>
            <person name="Kohler A."/>
            <person name="Murat C."/>
            <person name="Tang N."/>
            <person name="Roy S."/>
            <person name="Loubradou J."/>
            <person name="Henrissat B."/>
            <person name="Grigoriev I.V."/>
            <person name="Corradi N."/>
            <person name="Roux C."/>
            <person name="Martin F.M."/>
        </authorList>
    </citation>
    <scope>NUCLEOTIDE SEQUENCE [LARGE SCALE GENOMIC DNA]</scope>
    <source>
        <strain evidence="2 3">DAOM 194757</strain>
    </source>
</reference>
<dbReference type="GO" id="GO:0005524">
    <property type="term" value="F:ATP binding"/>
    <property type="evidence" value="ECO:0007669"/>
    <property type="project" value="InterPro"/>
</dbReference>
<dbReference type="STRING" id="44941.A0A397W6W4"/>
<dbReference type="AlphaFoldDB" id="A0A397W6W4"/>
<dbReference type="PANTHER" id="PTHR44329">
    <property type="entry name" value="SERINE/THREONINE-PROTEIN KINASE TNNI3K-RELATED"/>
    <property type="match status" value="1"/>
</dbReference>
<proteinExistence type="predicted"/>
<sequence length="1103" mass="128044">MWTSGNKDVDNCMKAFQIRAYGYEDVIEWIQFDRLSDIKEIGMGAFGSVYSAKWLDGIRKIDGKKYNYIRARETASLVALKTLYLKEFDNHMKYNFNLHGNKLKVYGITQNTKTNEYMMVFQYANSENLHKFIRTNFQDLNWQAKLNLLKDISENLDNIHSTGLIHANFHGGNVLQHKSISNGIQSYISDLELSKKPIENDAKGCIYGVMPYIAPEVLSGRPLTQDADIYAFGVIMSEMSTGLRPFDGNQFNTEFAISICNGLRPEFAPGTPEIYIKLAKLCMDSVPSRRPSSYKICEILETWNKNMENSNNMDKIRRQFLDADKTIKPLTITSSHPDHMYTSKIINTQLIAGGLKGYGKCERCNQNNTSEAWCQNCDPIQETHGWTSGNENVDKCIKDFQLKSLAYTKVIEWIPFERLTIIKKIGEGGFGSVYHAIWLDGIRRIDYVNECYVKTREPSSNVALKTLPPFEKGLRNLKEFKNHIKCAEMGIKLKVYGLTWNTDIKKHMMAAHYADNGNLHQFLKLNFKKLTWQTKLKLLADISEELYDIHVAGYIHRDFHSGNILLDKSMRTYISDLGLSIKEDENDSKDDIYGVLPYVAPEALLGEQFTSMADIYSFGIIMTEMSTGQRPFDGYEFDTKLAVKICNGKRPEFADETPNFYIELAEQCTKNNTRIRPTAYNIYNKLNDWLDKIKGSDYLNEVIKYKIKDITEQIGLDDEDEIIKYEISYLLDEIKCPDVADTIKKYEICYWFDKIKCSNNTNEVKEIIIDSGDIDEIKKQINYQLDKIKVLDHIDEIKKQINYWLKEIKDLDGVDEIKKQINNCLDKIKSSYYINESIKNKIKYWLDKMGDSYSIDNSRQGLDKIKNDEITSWYNRLKGADDKNEINELIDKIKGSDNIDKIRKHKIGYWHNKIIKGSKDKKQKYSTKEREREEKESKIYYWLNEIKNLADIDEIKKQIIYWINKIKGSENDKIKKQITYYLDKIYSSENIKQINEMEEQIYQQLGKIKGLDYINEVKQQINDWLEKIKNLNNIDKITEQFLESDKTVSELSFNSPIHLDHMYTSKLINTKQISLLVSKPIDLAESSGDSKMIDLCIGNDSFS</sequence>
<accession>A0A397W6W4</accession>
<name>A0A397W6W4_9GLOM</name>
<evidence type="ECO:0000313" key="2">
    <source>
        <dbReference type="EMBL" id="RIB30434.1"/>
    </source>
</evidence>
<dbReference type="Proteomes" id="UP000266673">
    <property type="component" value="Unassembled WGS sequence"/>
</dbReference>
<dbReference type="PROSITE" id="PS50011">
    <property type="entry name" value="PROTEIN_KINASE_DOM"/>
    <property type="match status" value="2"/>
</dbReference>
<dbReference type="Pfam" id="PF07714">
    <property type="entry name" value="PK_Tyr_Ser-Thr"/>
    <property type="match status" value="2"/>
</dbReference>
<dbReference type="EMBL" id="QKWP01000013">
    <property type="protein sequence ID" value="RIB30434.1"/>
    <property type="molecule type" value="Genomic_DNA"/>
</dbReference>
<evidence type="ECO:0000313" key="3">
    <source>
        <dbReference type="Proteomes" id="UP000266673"/>
    </source>
</evidence>
<feature type="domain" description="Protein kinase" evidence="1">
    <location>
        <begin position="419"/>
        <end position="690"/>
    </location>
</feature>
<evidence type="ECO:0000259" key="1">
    <source>
        <dbReference type="PROSITE" id="PS50011"/>
    </source>
</evidence>
<protein>
    <submittedName>
        <fullName evidence="2">Kinase-like domain-containing protein</fullName>
    </submittedName>
</protein>
<keyword evidence="3" id="KW-1185">Reference proteome</keyword>
<comment type="caution">
    <text evidence="2">The sequence shown here is derived from an EMBL/GenBank/DDBJ whole genome shotgun (WGS) entry which is preliminary data.</text>
</comment>
<dbReference type="InterPro" id="IPR051681">
    <property type="entry name" value="Ser/Thr_Kinases-Pseudokinases"/>
</dbReference>